<dbReference type="InterPro" id="IPR003382">
    <property type="entry name" value="Flavoprotein"/>
</dbReference>
<dbReference type="OrthoDB" id="161343at2"/>
<dbReference type="Proteomes" id="UP000318578">
    <property type="component" value="Unassembled WGS sequence"/>
</dbReference>
<proteinExistence type="predicted"/>
<evidence type="ECO:0000259" key="1">
    <source>
        <dbReference type="Pfam" id="PF02441"/>
    </source>
</evidence>
<sequence>MRVLGLVAASCGGLDTRFRTELAEPAAARGWRLAITLTPTAARWLEYAGELAKLQALTDLEVRSASRLPGQPRPHPDPGVFLFAPGSANSMAKLALGIADNQALTVLGDVLGDPGVTVVVRYQASPSRSRTPGWRAHVAALTACGADVSQLAEPWSTALEALPD</sequence>
<evidence type="ECO:0000313" key="2">
    <source>
        <dbReference type="EMBL" id="TVT18340.1"/>
    </source>
</evidence>
<dbReference type="GO" id="GO:0003824">
    <property type="term" value="F:catalytic activity"/>
    <property type="evidence" value="ECO:0007669"/>
    <property type="project" value="InterPro"/>
</dbReference>
<evidence type="ECO:0000313" key="3">
    <source>
        <dbReference type="Proteomes" id="UP000318578"/>
    </source>
</evidence>
<dbReference type="Pfam" id="PF02441">
    <property type="entry name" value="Flavoprotein"/>
    <property type="match status" value="1"/>
</dbReference>
<feature type="domain" description="Flavoprotein" evidence="1">
    <location>
        <begin position="8"/>
        <end position="103"/>
    </location>
</feature>
<gene>
    <name evidence="2" type="ORF">FNH06_28100</name>
</gene>
<dbReference type="EMBL" id="VJZA01000062">
    <property type="protein sequence ID" value="TVT18340.1"/>
    <property type="molecule type" value="Genomic_DNA"/>
</dbReference>
<keyword evidence="3" id="KW-1185">Reference proteome</keyword>
<dbReference type="SUPFAM" id="SSF52507">
    <property type="entry name" value="Homo-oligomeric flavin-containing Cys decarboxylases, HFCD"/>
    <property type="match status" value="1"/>
</dbReference>
<name>A0A558A263_9PSEU</name>
<dbReference type="Gene3D" id="3.40.50.1950">
    <property type="entry name" value="Flavin prenyltransferase-like"/>
    <property type="match status" value="1"/>
</dbReference>
<protein>
    <submittedName>
        <fullName evidence="2">Flavoprotein</fullName>
    </submittedName>
</protein>
<reference evidence="2 3" key="1">
    <citation type="submission" date="2019-07" db="EMBL/GenBank/DDBJ databases">
        <title>New species of Amycolatopsis and Streptomyces.</title>
        <authorList>
            <person name="Duangmal K."/>
            <person name="Teo W.F.A."/>
            <person name="Lipun K."/>
        </authorList>
    </citation>
    <scope>NUCLEOTIDE SEQUENCE [LARGE SCALE GENOMIC DNA]</scope>
    <source>
        <strain evidence="2 3">JCM 30562</strain>
    </source>
</reference>
<dbReference type="InterPro" id="IPR036551">
    <property type="entry name" value="Flavin_trans-like"/>
</dbReference>
<dbReference type="RefSeq" id="WP_144642929.1">
    <property type="nucleotide sequence ID" value="NZ_BNAX01000001.1"/>
</dbReference>
<comment type="caution">
    <text evidence="2">The sequence shown here is derived from an EMBL/GenBank/DDBJ whole genome shotgun (WGS) entry which is preliminary data.</text>
</comment>
<accession>A0A558A263</accession>
<organism evidence="2 3">
    <name type="scientific">Amycolatopsis acidiphila</name>
    <dbReference type="NCBI Taxonomy" id="715473"/>
    <lineage>
        <taxon>Bacteria</taxon>
        <taxon>Bacillati</taxon>
        <taxon>Actinomycetota</taxon>
        <taxon>Actinomycetes</taxon>
        <taxon>Pseudonocardiales</taxon>
        <taxon>Pseudonocardiaceae</taxon>
        <taxon>Amycolatopsis</taxon>
    </lineage>
</organism>
<dbReference type="AlphaFoldDB" id="A0A558A263"/>